<feature type="chain" id="PRO_5009616896" description="C4-dicarboxylate ABC transporter substrate-binding protein" evidence="4">
    <location>
        <begin position="21"/>
        <end position="331"/>
    </location>
</feature>
<dbReference type="InterPro" id="IPR038404">
    <property type="entry name" value="TRAP_DctP_sf"/>
</dbReference>
<accession>A0A1J0WNW3</accession>
<dbReference type="NCBIfam" id="NF037995">
    <property type="entry name" value="TRAP_S1"/>
    <property type="match status" value="1"/>
</dbReference>
<organism evidence="5 6">
    <name type="scientific">Sulfitobacter alexandrii</name>
    <dbReference type="NCBI Taxonomy" id="1917485"/>
    <lineage>
        <taxon>Bacteria</taxon>
        <taxon>Pseudomonadati</taxon>
        <taxon>Pseudomonadota</taxon>
        <taxon>Alphaproteobacteria</taxon>
        <taxon>Rhodobacterales</taxon>
        <taxon>Roseobacteraceae</taxon>
        <taxon>Sulfitobacter</taxon>
    </lineage>
</organism>
<feature type="signal peptide" evidence="4">
    <location>
        <begin position="1"/>
        <end position="20"/>
    </location>
</feature>
<geneLocation type="plasmid" evidence="5 6">
    <name>unnamed4</name>
</geneLocation>
<dbReference type="KEGG" id="suam:BOO69_20115"/>
<comment type="subcellular location">
    <subcellularLocation>
        <location evidence="1">Periplasm</location>
    </subcellularLocation>
</comment>
<keyword evidence="6" id="KW-1185">Reference proteome</keyword>
<keyword evidence="5" id="KW-0614">Plasmid</keyword>
<proteinExistence type="predicted"/>
<evidence type="ECO:0000256" key="4">
    <source>
        <dbReference type="SAM" id="SignalP"/>
    </source>
</evidence>
<dbReference type="OrthoDB" id="9803763at2"/>
<keyword evidence="2 4" id="KW-0732">Signal</keyword>
<evidence type="ECO:0000256" key="3">
    <source>
        <dbReference type="ARBA" id="ARBA00022764"/>
    </source>
</evidence>
<dbReference type="EMBL" id="CP018080">
    <property type="protein sequence ID" value="APE45878.1"/>
    <property type="molecule type" value="Genomic_DNA"/>
</dbReference>
<protein>
    <recommendedName>
        <fullName evidence="7">C4-dicarboxylate ABC transporter substrate-binding protein</fullName>
    </recommendedName>
</protein>
<dbReference type="InterPro" id="IPR018389">
    <property type="entry name" value="DctP_fam"/>
</dbReference>
<dbReference type="PANTHER" id="PTHR33376">
    <property type="match status" value="1"/>
</dbReference>
<dbReference type="GO" id="GO:0055085">
    <property type="term" value="P:transmembrane transport"/>
    <property type="evidence" value="ECO:0007669"/>
    <property type="project" value="InterPro"/>
</dbReference>
<dbReference type="GO" id="GO:0042597">
    <property type="term" value="C:periplasmic space"/>
    <property type="evidence" value="ECO:0007669"/>
    <property type="project" value="UniProtKB-SubCell"/>
</dbReference>
<dbReference type="Gene3D" id="3.40.190.170">
    <property type="entry name" value="Bacterial extracellular solute-binding protein, family 7"/>
    <property type="match status" value="1"/>
</dbReference>
<reference evidence="5 6" key="1">
    <citation type="submission" date="2016-11" db="EMBL/GenBank/DDBJ databases">
        <title>Complete genome sequence of Sulfitobacter sp. AM1-D1, a toxic bacteria associated with marine dinoflagellate Alexandrium minutum in East China Sea.</title>
        <authorList>
            <person name="Yang Q."/>
            <person name="Zhang X."/>
            <person name="Tian X."/>
        </authorList>
    </citation>
    <scope>NUCLEOTIDE SEQUENCE [LARGE SCALE GENOMIC DNA]</scope>
    <source>
        <strain evidence="5 6">AM1-D1</strain>
        <plasmid evidence="5 6">unnamed4</plasmid>
    </source>
</reference>
<evidence type="ECO:0000256" key="2">
    <source>
        <dbReference type="ARBA" id="ARBA00022729"/>
    </source>
</evidence>
<sequence length="331" mass="34275">MKLFTKTAVAAMLSMSLAAAADAGALRLGTAAPEGSPWGKFLAGFAAKTAELSGGELTITPFWSQELGDEQTMVRQAARGRVDIVAVSNTAISLLVPEYSLMSAPYIFDSPEQADCVYDKHMRDAFGAELDAAGIVPLADFEVGQQIIFSKSLIKTPADLAGTKIRTAPTIPDSVFMEEAGGVAVPLGGVDTMPALKTGSVTAVTWPTVFGIAVGYAQEAPFVTTTNHVYQVGLVAMSKKTAAGLSEQEMGWVIEAATAMNGLRGAIRGAEGALIGKIKGAGLTVHDPDADELAAWKAVAPAAQARIVSEMGGNAAEVWDRVQAAKAACTN</sequence>
<gene>
    <name evidence="5" type="ORF">BOO69_20115</name>
</gene>
<dbReference type="AlphaFoldDB" id="A0A1J0WNW3"/>
<evidence type="ECO:0000313" key="6">
    <source>
        <dbReference type="Proteomes" id="UP000181897"/>
    </source>
</evidence>
<dbReference type="Proteomes" id="UP000181897">
    <property type="component" value="Plasmid unnamed4"/>
</dbReference>
<dbReference type="Pfam" id="PF03480">
    <property type="entry name" value="DctP"/>
    <property type="match status" value="1"/>
</dbReference>
<dbReference type="GO" id="GO:0030246">
    <property type="term" value="F:carbohydrate binding"/>
    <property type="evidence" value="ECO:0007669"/>
    <property type="project" value="TreeGrafter"/>
</dbReference>
<evidence type="ECO:0000313" key="5">
    <source>
        <dbReference type="EMBL" id="APE45878.1"/>
    </source>
</evidence>
<keyword evidence="3" id="KW-0574">Periplasm</keyword>
<evidence type="ECO:0008006" key="7">
    <source>
        <dbReference type="Google" id="ProtNLM"/>
    </source>
</evidence>
<name>A0A1J0WNW3_9RHOB</name>
<dbReference type="CDD" id="cd13603">
    <property type="entry name" value="PBP2_TRAP_Siap_TeaA_like"/>
    <property type="match status" value="1"/>
</dbReference>
<evidence type="ECO:0000256" key="1">
    <source>
        <dbReference type="ARBA" id="ARBA00004418"/>
    </source>
</evidence>
<dbReference type="PANTHER" id="PTHR33376:SF2">
    <property type="entry name" value="DICARBOXYLATE-BINDING PERIPLASMIC PROTEIN"/>
    <property type="match status" value="1"/>
</dbReference>